<comment type="function">
    <text evidence="1">Putative transcription factor.</text>
</comment>
<sequence length="279" mass="31079">MPGQVKIEANQLRRKGGRHRLYTEEERRDRNRLAQAAFRRKRSQHLRDLEDTVRELRAVNRRLLGAGLMVKNWFLSQENDDDESDLSEEVKEALDEFQECDIVENELDDEISLIENSTAILPSISQNQRRHSLPASIFASPGFGTMAESKEYHLDAELGAGFLGRPFCDEYVCISADVPTPPLDIPTPCDCGGDCDVASNLFPTPAPTPTEISPPFSPDQQWVDWSGWPLEPTANTPPAVGTILDMFTPEGTPLSPAGVERRCSWAPEKACTGLSNVDR</sequence>
<keyword evidence="11" id="KW-1185">Reference proteome</keyword>
<evidence type="ECO:0000256" key="5">
    <source>
        <dbReference type="ARBA" id="ARBA00023125"/>
    </source>
</evidence>
<dbReference type="EMBL" id="KQ257454">
    <property type="protein sequence ID" value="KND01325.1"/>
    <property type="molecule type" value="Genomic_DNA"/>
</dbReference>
<dbReference type="RefSeq" id="XP_016609364.1">
    <property type="nucleotide sequence ID" value="XM_016757245.1"/>
</dbReference>
<organism evidence="10 11">
    <name type="scientific">Spizellomyces punctatus (strain DAOM BR117)</name>
    <dbReference type="NCBI Taxonomy" id="645134"/>
    <lineage>
        <taxon>Eukaryota</taxon>
        <taxon>Fungi</taxon>
        <taxon>Fungi incertae sedis</taxon>
        <taxon>Chytridiomycota</taxon>
        <taxon>Chytridiomycota incertae sedis</taxon>
        <taxon>Chytridiomycetes</taxon>
        <taxon>Spizellomycetales</taxon>
        <taxon>Spizellomycetaceae</taxon>
        <taxon>Spizellomyces</taxon>
    </lineage>
</organism>
<feature type="domain" description="BZIP" evidence="9">
    <location>
        <begin position="27"/>
        <end position="41"/>
    </location>
</feature>
<comment type="similarity">
    <text evidence="3">Belongs to the bZIP family.</text>
</comment>
<dbReference type="GO" id="GO:0000976">
    <property type="term" value="F:transcription cis-regulatory region binding"/>
    <property type="evidence" value="ECO:0007669"/>
    <property type="project" value="InterPro"/>
</dbReference>
<reference evidence="10 11" key="1">
    <citation type="submission" date="2009-08" db="EMBL/GenBank/DDBJ databases">
        <title>The Genome Sequence of Spizellomyces punctatus strain DAOM BR117.</title>
        <authorList>
            <consortium name="The Broad Institute Genome Sequencing Platform"/>
            <person name="Russ C."/>
            <person name="Cuomo C."/>
            <person name="Shea T."/>
            <person name="Young S.K."/>
            <person name="Zeng Q."/>
            <person name="Koehrsen M."/>
            <person name="Haas B."/>
            <person name="Borodovsky M."/>
            <person name="Guigo R."/>
            <person name="Alvarado L."/>
            <person name="Berlin A."/>
            <person name="Bochicchio J."/>
            <person name="Borenstein D."/>
            <person name="Chapman S."/>
            <person name="Chen Z."/>
            <person name="Engels R."/>
            <person name="Freedman E."/>
            <person name="Gellesch M."/>
            <person name="Goldberg J."/>
            <person name="Griggs A."/>
            <person name="Gujja S."/>
            <person name="Heiman D."/>
            <person name="Hepburn T."/>
            <person name="Howarth C."/>
            <person name="Jen D."/>
            <person name="Larson L."/>
            <person name="Lewis B."/>
            <person name="Mehta T."/>
            <person name="Park D."/>
            <person name="Pearson M."/>
            <person name="Roberts A."/>
            <person name="Saif S."/>
            <person name="Shenoy N."/>
            <person name="Sisk P."/>
            <person name="Stolte C."/>
            <person name="Sykes S."/>
            <person name="Thomson T."/>
            <person name="Walk T."/>
            <person name="White J."/>
            <person name="Yandava C."/>
            <person name="Burger G."/>
            <person name="Gray M.W."/>
            <person name="Holland P.W.H."/>
            <person name="King N."/>
            <person name="Lang F.B.F."/>
            <person name="Roger A.J."/>
            <person name="Ruiz-Trillo I."/>
            <person name="Lander E."/>
            <person name="Nusbaum C."/>
        </authorList>
    </citation>
    <scope>NUCLEOTIDE SEQUENCE [LARGE SCALE GENOMIC DNA]</scope>
    <source>
        <strain evidence="10 11">DAOM BR117</strain>
    </source>
</reference>
<evidence type="ECO:0000256" key="7">
    <source>
        <dbReference type="ARBA" id="ARBA00023242"/>
    </source>
</evidence>
<dbReference type="Proteomes" id="UP000053201">
    <property type="component" value="Unassembled WGS sequence"/>
</dbReference>
<dbReference type="GO" id="GO:0090575">
    <property type="term" value="C:RNA polymerase II transcription regulator complex"/>
    <property type="evidence" value="ECO:0007669"/>
    <property type="project" value="TreeGrafter"/>
</dbReference>
<dbReference type="InterPro" id="IPR004827">
    <property type="entry name" value="bZIP"/>
</dbReference>
<dbReference type="PANTHER" id="PTHR40621:SF11">
    <property type="entry name" value="TRANSCRIPTION FACTOR KAPC-RELATED"/>
    <property type="match status" value="1"/>
</dbReference>
<dbReference type="InterPro" id="IPR050936">
    <property type="entry name" value="AP-1-like"/>
</dbReference>
<proteinExistence type="inferred from homology"/>
<protein>
    <recommendedName>
        <fullName evidence="8">Putative transcription factor kapC</fullName>
    </recommendedName>
</protein>
<keyword evidence="6" id="KW-0804">Transcription</keyword>
<dbReference type="OrthoDB" id="2285533at2759"/>
<evidence type="ECO:0000256" key="4">
    <source>
        <dbReference type="ARBA" id="ARBA00023015"/>
    </source>
</evidence>
<dbReference type="GO" id="GO:0001228">
    <property type="term" value="F:DNA-binding transcription activator activity, RNA polymerase II-specific"/>
    <property type="evidence" value="ECO:0007669"/>
    <property type="project" value="TreeGrafter"/>
</dbReference>
<dbReference type="CDD" id="cd14688">
    <property type="entry name" value="bZIP_YAP"/>
    <property type="match status" value="1"/>
</dbReference>
<comment type="subcellular location">
    <subcellularLocation>
        <location evidence="2">Nucleus</location>
    </subcellularLocation>
</comment>
<dbReference type="Gene3D" id="1.20.5.170">
    <property type="match status" value="1"/>
</dbReference>
<keyword evidence="7" id="KW-0539">Nucleus</keyword>
<name>A0A0L0HKA6_SPIPD</name>
<dbReference type="SUPFAM" id="SSF57959">
    <property type="entry name" value="Leucine zipper domain"/>
    <property type="match status" value="1"/>
</dbReference>
<dbReference type="GeneID" id="27692215"/>
<evidence type="ECO:0000256" key="8">
    <source>
        <dbReference type="ARBA" id="ARBA00044067"/>
    </source>
</evidence>
<accession>A0A0L0HKA6</accession>
<dbReference type="AlphaFoldDB" id="A0A0L0HKA6"/>
<dbReference type="PROSITE" id="PS00036">
    <property type="entry name" value="BZIP_BASIC"/>
    <property type="match status" value="1"/>
</dbReference>
<dbReference type="PANTHER" id="PTHR40621">
    <property type="entry name" value="TRANSCRIPTION FACTOR KAPC-RELATED"/>
    <property type="match status" value="1"/>
</dbReference>
<evidence type="ECO:0000256" key="3">
    <source>
        <dbReference type="ARBA" id="ARBA00007163"/>
    </source>
</evidence>
<evidence type="ECO:0000313" key="11">
    <source>
        <dbReference type="Proteomes" id="UP000053201"/>
    </source>
</evidence>
<keyword evidence="4" id="KW-0805">Transcription regulation</keyword>
<evidence type="ECO:0000259" key="9">
    <source>
        <dbReference type="PROSITE" id="PS00036"/>
    </source>
</evidence>
<evidence type="ECO:0000313" key="10">
    <source>
        <dbReference type="EMBL" id="KND01325.1"/>
    </source>
</evidence>
<evidence type="ECO:0000256" key="1">
    <source>
        <dbReference type="ARBA" id="ARBA00004049"/>
    </source>
</evidence>
<evidence type="ECO:0000256" key="6">
    <source>
        <dbReference type="ARBA" id="ARBA00023163"/>
    </source>
</evidence>
<gene>
    <name evidence="10" type="ORF">SPPG_09090</name>
</gene>
<dbReference type="InParanoid" id="A0A0L0HKA6"/>
<dbReference type="InterPro" id="IPR046347">
    <property type="entry name" value="bZIP_sf"/>
</dbReference>
<dbReference type="VEuPathDB" id="FungiDB:SPPG_09090"/>
<dbReference type="STRING" id="645134.A0A0L0HKA6"/>
<evidence type="ECO:0000256" key="2">
    <source>
        <dbReference type="ARBA" id="ARBA00004123"/>
    </source>
</evidence>
<keyword evidence="5" id="KW-0238">DNA-binding</keyword>